<sequence>MRGSCLEYQGRGCRYSPSLQSPISILVVVWGYTTADRLYSGSRKHSDTWPSCFNPSSLQPNWMYYSTVCTSRERVLYATYIADSRENFIRRLICRDLRDGQDPSMFYFLQYVLSMTQLCPMPSGKCTGSSRITNRKSPTPPALRTFAPKSCCVPMYRRSTGILRPSAVPHLLLVYKRGGGSDNPGQESAEFVMVAIGRHKETREKEKLIESPRARFG</sequence>
<dbReference type="AlphaFoldDB" id="A0A8K0UZ20"/>
<dbReference type="Proteomes" id="UP000813824">
    <property type="component" value="Unassembled WGS sequence"/>
</dbReference>
<gene>
    <name evidence="1" type="ORF">BXZ70DRAFT_243850</name>
</gene>
<organism evidence="1 2">
    <name type="scientific">Cristinia sonorae</name>
    <dbReference type="NCBI Taxonomy" id="1940300"/>
    <lineage>
        <taxon>Eukaryota</taxon>
        <taxon>Fungi</taxon>
        <taxon>Dikarya</taxon>
        <taxon>Basidiomycota</taxon>
        <taxon>Agaricomycotina</taxon>
        <taxon>Agaricomycetes</taxon>
        <taxon>Agaricomycetidae</taxon>
        <taxon>Agaricales</taxon>
        <taxon>Pleurotineae</taxon>
        <taxon>Stephanosporaceae</taxon>
        <taxon>Cristinia</taxon>
    </lineage>
</organism>
<comment type="caution">
    <text evidence="1">The sequence shown here is derived from an EMBL/GenBank/DDBJ whole genome shotgun (WGS) entry which is preliminary data.</text>
</comment>
<accession>A0A8K0UZ20</accession>
<evidence type="ECO:0000313" key="1">
    <source>
        <dbReference type="EMBL" id="KAH8106719.1"/>
    </source>
</evidence>
<keyword evidence="2" id="KW-1185">Reference proteome</keyword>
<proteinExistence type="predicted"/>
<reference evidence="1" key="1">
    <citation type="journal article" date="2021" name="New Phytol.">
        <title>Evolutionary innovations through gain and loss of genes in the ectomycorrhizal Boletales.</title>
        <authorList>
            <person name="Wu G."/>
            <person name="Miyauchi S."/>
            <person name="Morin E."/>
            <person name="Kuo A."/>
            <person name="Drula E."/>
            <person name="Varga T."/>
            <person name="Kohler A."/>
            <person name="Feng B."/>
            <person name="Cao Y."/>
            <person name="Lipzen A."/>
            <person name="Daum C."/>
            <person name="Hundley H."/>
            <person name="Pangilinan J."/>
            <person name="Johnson J."/>
            <person name="Barry K."/>
            <person name="LaButti K."/>
            <person name="Ng V."/>
            <person name="Ahrendt S."/>
            <person name="Min B."/>
            <person name="Choi I.G."/>
            <person name="Park H."/>
            <person name="Plett J.M."/>
            <person name="Magnuson J."/>
            <person name="Spatafora J.W."/>
            <person name="Nagy L.G."/>
            <person name="Henrissat B."/>
            <person name="Grigoriev I.V."/>
            <person name="Yang Z.L."/>
            <person name="Xu J."/>
            <person name="Martin F.M."/>
        </authorList>
    </citation>
    <scope>NUCLEOTIDE SEQUENCE</scope>
    <source>
        <strain evidence="1">KKN 215</strain>
    </source>
</reference>
<protein>
    <submittedName>
        <fullName evidence="1">Uncharacterized protein</fullName>
    </submittedName>
</protein>
<name>A0A8K0UZ20_9AGAR</name>
<dbReference type="EMBL" id="JAEVFJ010000002">
    <property type="protein sequence ID" value="KAH8106719.1"/>
    <property type="molecule type" value="Genomic_DNA"/>
</dbReference>
<evidence type="ECO:0000313" key="2">
    <source>
        <dbReference type="Proteomes" id="UP000813824"/>
    </source>
</evidence>